<keyword evidence="2" id="KW-1185">Reference proteome</keyword>
<accession>A0A194R733</accession>
<name>A0A194R733_PAPMA</name>
<evidence type="ECO:0000313" key="1">
    <source>
        <dbReference type="EMBL" id="KPJ13628.1"/>
    </source>
</evidence>
<dbReference type="EMBL" id="KQ460615">
    <property type="protein sequence ID" value="KPJ13628.1"/>
    <property type="molecule type" value="Genomic_DNA"/>
</dbReference>
<dbReference type="AlphaFoldDB" id="A0A194R733"/>
<evidence type="ECO:0000313" key="2">
    <source>
        <dbReference type="Proteomes" id="UP000053240"/>
    </source>
</evidence>
<gene>
    <name evidence="1" type="ORF">RR48_10812</name>
</gene>
<reference evidence="1 2" key="1">
    <citation type="journal article" date="2015" name="Nat. Commun.">
        <title>Outbred genome sequencing and CRISPR/Cas9 gene editing in butterflies.</title>
        <authorList>
            <person name="Li X."/>
            <person name="Fan D."/>
            <person name="Zhang W."/>
            <person name="Liu G."/>
            <person name="Zhang L."/>
            <person name="Zhao L."/>
            <person name="Fang X."/>
            <person name="Chen L."/>
            <person name="Dong Y."/>
            <person name="Chen Y."/>
            <person name="Ding Y."/>
            <person name="Zhao R."/>
            <person name="Feng M."/>
            <person name="Zhu Y."/>
            <person name="Feng Y."/>
            <person name="Jiang X."/>
            <person name="Zhu D."/>
            <person name="Xiang H."/>
            <person name="Feng X."/>
            <person name="Li S."/>
            <person name="Wang J."/>
            <person name="Zhang G."/>
            <person name="Kronforst M.R."/>
            <person name="Wang W."/>
        </authorList>
    </citation>
    <scope>NUCLEOTIDE SEQUENCE [LARGE SCALE GENOMIC DNA]</scope>
    <source>
        <strain evidence="1">Ya'a_city_454_Pm</strain>
        <tissue evidence="1">Whole body</tissue>
    </source>
</reference>
<protein>
    <submittedName>
        <fullName evidence="1">Uncharacterized protein</fullName>
    </submittedName>
</protein>
<organism evidence="1 2">
    <name type="scientific">Papilio machaon</name>
    <name type="common">Old World swallowtail butterfly</name>
    <dbReference type="NCBI Taxonomy" id="76193"/>
    <lineage>
        <taxon>Eukaryota</taxon>
        <taxon>Metazoa</taxon>
        <taxon>Ecdysozoa</taxon>
        <taxon>Arthropoda</taxon>
        <taxon>Hexapoda</taxon>
        <taxon>Insecta</taxon>
        <taxon>Pterygota</taxon>
        <taxon>Neoptera</taxon>
        <taxon>Endopterygota</taxon>
        <taxon>Lepidoptera</taxon>
        <taxon>Glossata</taxon>
        <taxon>Ditrysia</taxon>
        <taxon>Papilionoidea</taxon>
        <taxon>Papilionidae</taxon>
        <taxon>Papilioninae</taxon>
        <taxon>Papilio</taxon>
    </lineage>
</organism>
<proteinExistence type="predicted"/>
<dbReference type="Proteomes" id="UP000053240">
    <property type="component" value="Unassembled WGS sequence"/>
</dbReference>
<dbReference type="InParanoid" id="A0A194R733"/>
<sequence>MLLMREARRAGWFFEKVIRAVAKLTTAEETGLGGNSVARALLLQHADRFVEAGSITGLPTNSCRSAVAVRCGRAHRIAR</sequence>